<reference evidence="1 2" key="2">
    <citation type="submission" date="2008-10" db="EMBL/GenBank/DDBJ databases">
        <authorList>
            <person name="Fulton L."/>
            <person name="Clifton S."/>
            <person name="Fulton B."/>
            <person name="Xu J."/>
            <person name="Minx P."/>
            <person name="Pepin K.H."/>
            <person name="Johnson M."/>
            <person name="Bhonagiri V."/>
            <person name="Nash W.E."/>
            <person name="Mardis E.R."/>
            <person name="Wilson R.K."/>
        </authorList>
    </citation>
    <scope>NUCLEOTIDE SEQUENCE [LARGE SCALE GENOMIC DNA]</scope>
    <source>
        <strain evidence="1 2">ATCC 29098</strain>
    </source>
</reference>
<evidence type="ECO:0008006" key="3">
    <source>
        <dbReference type="Google" id="ProtNLM"/>
    </source>
</evidence>
<sequence>MFRCRVILMNDRIFKMGKLVLWGVSLWVFFAVITPRLVALSPAWQHYDRVQEENGLDSGALYYTNVPVVQSAEEAMKRAVKAGMAERRELAIAQRRNAEL</sequence>
<reference evidence="1 2" key="1">
    <citation type="submission" date="2008-10" db="EMBL/GenBank/DDBJ databases">
        <title>Draft genome sequence of Desulvovibrio piger (ATCC 29098).</title>
        <authorList>
            <person name="Sudarsanam P."/>
            <person name="Ley R."/>
            <person name="Guruge J."/>
            <person name="Turnbaugh P.J."/>
            <person name="Mahowald M."/>
            <person name="Liep D."/>
            <person name="Gordon J."/>
        </authorList>
    </citation>
    <scope>NUCLEOTIDE SEQUENCE [LARGE SCALE GENOMIC DNA]</scope>
    <source>
        <strain evidence="1 2">ATCC 29098</strain>
    </source>
</reference>
<protein>
    <recommendedName>
        <fullName evidence="3">DUF4398 domain-containing protein</fullName>
    </recommendedName>
</protein>
<proteinExistence type="predicted"/>
<gene>
    <name evidence="1" type="ORF">DESPIG_00793</name>
</gene>
<dbReference type="Proteomes" id="UP000003676">
    <property type="component" value="Unassembled WGS sequence"/>
</dbReference>
<dbReference type="HOGENOM" id="CLU_2492831_0_0_7"/>
<accession>B6WRV0</accession>
<name>B6WRV0_9BACT</name>
<dbReference type="STRING" id="901.DESPIGER_0476"/>
<comment type="caution">
    <text evidence="1">The sequence shown here is derived from an EMBL/GenBank/DDBJ whole genome shotgun (WGS) entry which is preliminary data.</text>
</comment>
<evidence type="ECO:0000313" key="1">
    <source>
        <dbReference type="EMBL" id="EEB34303.1"/>
    </source>
</evidence>
<dbReference type="EMBL" id="ABXU01000025">
    <property type="protein sequence ID" value="EEB34303.1"/>
    <property type="molecule type" value="Genomic_DNA"/>
</dbReference>
<evidence type="ECO:0000313" key="2">
    <source>
        <dbReference type="Proteomes" id="UP000003676"/>
    </source>
</evidence>
<organism evidence="1 2">
    <name type="scientific">Desulfovibrio piger ATCC 29098</name>
    <dbReference type="NCBI Taxonomy" id="411464"/>
    <lineage>
        <taxon>Bacteria</taxon>
        <taxon>Pseudomonadati</taxon>
        <taxon>Thermodesulfobacteriota</taxon>
        <taxon>Desulfovibrionia</taxon>
        <taxon>Desulfovibrionales</taxon>
        <taxon>Desulfovibrionaceae</taxon>
        <taxon>Desulfovibrio</taxon>
    </lineage>
</organism>
<dbReference type="eggNOG" id="ENOG5031885">
    <property type="taxonomic scope" value="Bacteria"/>
</dbReference>
<dbReference type="AlphaFoldDB" id="B6WRV0"/>